<dbReference type="GO" id="GO:0005737">
    <property type="term" value="C:cytoplasm"/>
    <property type="evidence" value="ECO:0007669"/>
    <property type="project" value="UniProtKB-SubCell"/>
</dbReference>
<comment type="similarity">
    <text evidence="3">Belongs to the pyrroline-5-carboxylate reductase family.</text>
</comment>
<evidence type="ECO:0000256" key="2">
    <source>
        <dbReference type="ARBA" id="ARBA00005205"/>
    </source>
</evidence>
<dbReference type="GO" id="GO:0004735">
    <property type="term" value="F:pyrroline-5-carboxylate reductase activity"/>
    <property type="evidence" value="ECO:0007669"/>
    <property type="project" value="UniProtKB-EC"/>
</dbReference>
<evidence type="ECO:0000256" key="11">
    <source>
        <dbReference type="ARBA" id="ARBA00050547"/>
    </source>
</evidence>
<evidence type="ECO:0000256" key="10">
    <source>
        <dbReference type="ARBA" id="ARBA00023002"/>
    </source>
</evidence>
<organism evidence="13 14">
    <name type="scientific">Dermatophagoides pteronyssinus</name>
    <name type="common">European house dust mite</name>
    <dbReference type="NCBI Taxonomy" id="6956"/>
    <lineage>
        <taxon>Eukaryota</taxon>
        <taxon>Metazoa</taxon>
        <taxon>Ecdysozoa</taxon>
        <taxon>Arthropoda</taxon>
        <taxon>Chelicerata</taxon>
        <taxon>Arachnida</taxon>
        <taxon>Acari</taxon>
        <taxon>Acariformes</taxon>
        <taxon>Sarcoptiformes</taxon>
        <taxon>Astigmata</taxon>
        <taxon>Psoroptidia</taxon>
        <taxon>Analgoidea</taxon>
        <taxon>Pyroglyphidae</taxon>
        <taxon>Dermatophagoidinae</taxon>
        <taxon>Dermatophagoides</taxon>
    </lineage>
</organism>
<proteinExistence type="inferred from homology"/>
<dbReference type="Gene3D" id="3.40.50.720">
    <property type="entry name" value="NAD(P)-binding Rossmann-like Domain"/>
    <property type="match status" value="1"/>
</dbReference>
<dbReference type="OrthoDB" id="10263291at2759"/>
<dbReference type="InterPro" id="IPR028939">
    <property type="entry name" value="P5C_Rdtase_cat_N"/>
</dbReference>
<evidence type="ECO:0000256" key="8">
    <source>
        <dbReference type="ARBA" id="ARBA00022650"/>
    </source>
</evidence>
<dbReference type="SUPFAM" id="SSF51735">
    <property type="entry name" value="NAD(P)-binding Rossmann-fold domains"/>
    <property type="match status" value="1"/>
</dbReference>
<protein>
    <recommendedName>
        <fullName evidence="5">Pyrroline-5-carboxylate reductase</fullName>
        <ecNumber evidence="4">1.5.1.2</ecNumber>
    </recommendedName>
</protein>
<evidence type="ECO:0000256" key="3">
    <source>
        <dbReference type="ARBA" id="ARBA00005525"/>
    </source>
</evidence>
<dbReference type="GeneID" id="113792270"/>
<evidence type="ECO:0000256" key="6">
    <source>
        <dbReference type="ARBA" id="ARBA00022490"/>
    </source>
</evidence>
<dbReference type="HAMAP" id="MF_01925">
    <property type="entry name" value="P5C_reductase"/>
    <property type="match status" value="1"/>
</dbReference>
<keyword evidence="7" id="KW-0028">Amino-acid biosynthesis</keyword>
<name>A0A6P6XYK2_DERPT</name>
<accession>A0A6P6XYK2</accession>
<dbReference type="PANTHER" id="PTHR11645:SF62">
    <property type="entry name" value="PYRROLINE-5-CARBOXYLATE REDUCTASE"/>
    <property type="match status" value="1"/>
</dbReference>
<keyword evidence="13" id="KW-1185">Reference proteome</keyword>
<dbReference type="KEGG" id="dpte:113792270"/>
<dbReference type="InterPro" id="IPR029036">
    <property type="entry name" value="P5CR_dimer"/>
</dbReference>
<dbReference type="UniPathway" id="UPA00098">
    <property type="reaction ID" value="UER00361"/>
</dbReference>
<keyword evidence="6" id="KW-0963">Cytoplasm</keyword>
<dbReference type="GO" id="GO:0055129">
    <property type="term" value="P:L-proline biosynthetic process"/>
    <property type="evidence" value="ECO:0007669"/>
    <property type="project" value="UniProtKB-UniPathway"/>
</dbReference>
<evidence type="ECO:0000313" key="14">
    <source>
        <dbReference type="RefSeq" id="XP_027197991.1"/>
    </source>
</evidence>
<dbReference type="RefSeq" id="XP_027197991.1">
    <property type="nucleotide sequence ID" value="XM_027342190.1"/>
</dbReference>
<dbReference type="InterPro" id="IPR008927">
    <property type="entry name" value="6-PGluconate_DH-like_C_sf"/>
</dbReference>
<dbReference type="SUPFAM" id="SSF48179">
    <property type="entry name" value="6-phosphogluconate dehydrogenase C-terminal domain-like"/>
    <property type="match status" value="1"/>
</dbReference>
<evidence type="ECO:0000256" key="9">
    <source>
        <dbReference type="ARBA" id="ARBA00022857"/>
    </source>
</evidence>
<evidence type="ECO:0000256" key="7">
    <source>
        <dbReference type="ARBA" id="ARBA00022605"/>
    </source>
</evidence>
<dbReference type="InterPro" id="IPR000304">
    <property type="entry name" value="Pyrroline-COOH_reductase"/>
</dbReference>
<dbReference type="Pfam" id="PF03807">
    <property type="entry name" value="F420_oxidored"/>
    <property type="match status" value="1"/>
</dbReference>
<dbReference type="Proteomes" id="UP000515146">
    <property type="component" value="Unplaced"/>
</dbReference>
<dbReference type="EC" id="1.5.1.2" evidence="4"/>
<dbReference type="PIRSF" id="PIRSF000193">
    <property type="entry name" value="Pyrrol-5-carb_rd"/>
    <property type="match status" value="1"/>
</dbReference>
<reference evidence="14" key="1">
    <citation type="submission" date="2025-08" db="UniProtKB">
        <authorList>
            <consortium name="RefSeq"/>
        </authorList>
    </citation>
    <scope>IDENTIFICATION</scope>
    <source>
        <strain evidence="14">Airmid</strain>
    </source>
</reference>
<dbReference type="InterPro" id="IPR036291">
    <property type="entry name" value="NAD(P)-bd_dom_sf"/>
</dbReference>
<comment type="subcellular location">
    <subcellularLocation>
        <location evidence="1">Cytoplasm</location>
    </subcellularLocation>
</comment>
<dbReference type="NCBIfam" id="TIGR00112">
    <property type="entry name" value="proC"/>
    <property type="match status" value="1"/>
</dbReference>
<evidence type="ECO:0000256" key="12">
    <source>
        <dbReference type="ARBA" id="ARBA00052690"/>
    </source>
</evidence>
<evidence type="ECO:0000256" key="4">
    <source>
        <dbReference type="ARBA" id="ARBA00012855"/>
    </source>
</evidence>
<gene>
    <name evidence="14" type="primary">LOC113792270</name>
</gene>
<dbReference type="PANTHER" id="PTHR11645">
    <property type="entry name" value="PYRROLINE-5-CARBOXYLATE REDUCTASE"/>
    <property type="match status" value="1"/>
</dbReference>
<evidence type="ECO:0000256" key="1">
    <source>
        <dbReference type="ARBA" id="ARBA00004496"/>
    </source>
</evidence>
<dbReference type="FunFam" id="3.40.50.720:FF:000190">
    <property type="entry name" value="Pyrroline-5-carboxylate reductase"/>
    <property type="match status" value="1"/>
</dbReference>
<dbReference type="Pfam" id="PF14748">
    <property type="entry name" value="P5CR_dimer"/>
    <property type="match status" value="1"/>
</dbReference>
<dbReference type="Gene3D" id="1.10.3730.10">
    <property type="entry name" value="ProC C-terminal domain-like"/>
    <property type="match status" value="1"/>
</dbReference>
<comment type="pathway">
    <text evidence="2">Amino-acid biosynthesis; L-proline biosynthesis; L-proline from L-glutamate 5-semialdehyde: step 1/1.</text>
</comment>
<comment type="catalytic activity">
    <reaction evidence="11">
        <text>L-proline + NAD(+) = (S)-1-pyrroline-5-carboxylate + NADH + 2 H(+)</text>
        <dbReference type="Rhea" id="RHEA:14105"/>
        <dbReference type="ChEBI" id="CHEBI:15378"/>
        <dbReference type="ChEBI" id="CHEBI:17388"/>
        <dbReference type="ChEBI" id="CHEBI:57540"/>
        <dbReference type="ChEBI" id="CHEBI:57945"/>
        <dbReference type="ChEBI" id="CHEBI:60039"/>
        <dbReference type="EC" id="1.5.1.2"/>
    </reaction>
</comment>
<evidence type="ECO:0000256" key="5">
    <source>
        <dbReference type="ARBA" id="ARBA00021413"/>
    </source>
</evidence>
<dbReference type="FunCoup" id="A0A6P6XYK2">
    <property type="interactions" value="537"/>
</dbReference>
<keyword evidence="8" id="KW-0641">Proline biosynthesis</keyword>
<dbReference type="FunFam" id="1.10.3730.10:FF:000001">
    <property type="entry name" value="Pyrroline-5-carboxylate reductase"/>
    <property type="match status" value="1"/>
</dbReference>
<dbReference type="AlphaFoldDB" id="A0A6P6XYK2"/>
<dbReference type="InParanoid" id="A0A6P6XYK2"/>
<dbReference type="OMA" id="VWAVKPQ"/>
<comment type="catalytic activity">
    <reaction evidence="12">
        <text>L-proline + NADP(+) = (S)-1-pyrroline-5-carboxylate + NADPH + 2 H(+)</text>
        <dbReference type="Rhea" id="RHEA:14109"/>
        <dbReference type="ChEBI" id="CHEBI:15378"/>
        <dbReference type="ChEBI" id="CHEBI:17388"/>
        <dbReference type="ChEBI" id="CHEBI:57783"/>
        <dbReference type="ChEBI" id="CHEBI:58349"/>
        <dbReference type="ChEBI" id="CHEBI:60039"/>
        <dbReference type="EC" id="1.5.1.2"/>
    </reaction>
</comment>
<keyword evidence="9" id="KW-0521">NADP</keyword>
<sequence>MLIGFIGSGKIAQALIKGFISAGICRVESILASAPKDDYTNHYKTRDIGCRTTYENKDVLKHSDIVILAVKPPIVPYVLNDISNLVTPKHLMISIAAGITSKSIEKSLPEQSKVVRVMPNTPVLIKQGASVFALGRNAQKSDGDVVKKLFESVGICDQVPENLIDACTALSGSGPAYTYMFLEALADAGVLQGLSRELSYNLAAHTLIGAAKMVLETKKHPAGLKDDVCSPSGCTINAMYHLEKNGFRSLLMDAVGVATNVARKDEQ</sequence>
<keyword evidence="10" id="KW-0560">Oxidoreductase</keyword>
<evidence type="ECO:0000313" key="13">
    <source>
        <dbReference type="Proteomes" id="UP000515146"/>
    </source>
</evidence>